<gene>
    <name evidence="2" type="ORF">IAB77_07190</name>
</gene>
<proteinExistence type="predicted"/>
<reference evidence="2" key="1">
    <citation type="submission" date="2020-10" db="EMBL/GenBank/DDBJ databases">
        <authorList>
            <person name="Gilroy R."/>
        </authorList>
    </citation>
    <scope>NUCLEOTIDE SEQUENCE</scope>
    <source>
        <strain evidence="2">ChiBcolR7-354</strain>
    </source>
</reference>
<dbReference type="Proteomes" id="UP000824262">
    <property type="component" value="Unassembled WGS sequence"/>
</dbReference>
<evidence type="ECO:0000256" key="1">
    <source>
        <dbReference type="SAM" id="SignalP"/>
    </source>
</evidence>
<reference evidence="2" key="2">
    <citation type="journal article" date="2021" name="PeerJ">
        <title>Extensive microbial diversity within the chicken gut microbiome revealed by metagenomics and culture.</title>
        <authorList>
            <person name="Gilroy R."/>
            <person name="Ravi A."/>
            <person name="Getino M."/>
            <person name="Pursley I."/>
            <person name="Horton D.L."/>
            <person name="Alikhan N.F."/>
            <person name="Baker D."/>
            <person name="Gharbi K."/>
            <person name="Hall N."/>
            <person name="Watson M."/>
            <person name="Adriaenssens E.M."/>
            <person name="Foster-Nyarko E."/>
            <person name="Jarju S."/>
            <person name="Secka A."/>
            <person name="Antonio M."/>
            <person name="Oren A."/>
            <person name="Chaudhuri R.R."/>
            <person name="La Ragione R."/>
            <person name="Hildebrand F."/>
            <person name="Pallen M.J."/>
        </authorList>
    </citation>
    <scope>NUCLEOTIDE SEQUENCE</scope>
    <source>
        <strain evidence="2">ChiBcolR7-354</strain>
    </source>
</reference>
<name>A0A9D1CSN5_9FIRM</name>
<evidence type="ECO:0000313" key="3">
    <source>
        <dbReference type="Proteomes" id="UP000824262"/>
    </source>
</evidence>
<dbReference type="SUPFAM" id="SSF55383">
    <property type="entry name" value="Copper amine oxidase, domain N"/>
    <property type="match status" value="1"/>
</dbReference>
<evidence type="ECO:0008006" key="4">
    <source>
        <dbReference type="Google" id="ProtNLM"/>
    </source>
</evidence>
<comment type="caution">
    <text evidence="2">The sequence shown here is derived from an EMBL/GenBank/DDBJ whole genome shotgun (WGS) entry which is preliminary data.</text>
</comment>
<feature type="chain" id="PRO_5039239754" description="Copper amine oxidase-like N-terminal domain-containing protein" evidence="1">
    <location>
        <begin position="19"/>
        <end position="360"/>
    </location>
</feature>
<dbReference type="AlphaFoldDB" id="A0A9D1CSN5"/>
<sequence length="360" mass="38988">MKKAAALILIICMTLLCAAPQSALADSSGLCYIALNEAFADGALAYFSGSTVYVPINCFADFRLYTSYHAADDTATLFNSSKQIFFELDTGQTYDGNDNYYNTSAIRRNGEVYVPLAFVCSQFGFSYSIIEGIGYGDVCRIKDSSYILADSQFLTAAESLMRSLYEQYSGGGTGTPGNEDPVEVGDADNPVYLSFQGLPSDTLIDALLQYGMPAGFFLRAEDIRTSPETVRRLVAEGFSVGALLGGEPLAEYEEFSSLLFEAARVKTLLVSAESAEYEEDVGGMAATAGLVYWDYDVDGVQGGAGISYASMVTAYIEFRPERADVRIQCGERTDSCIASVLLFLQENSYTVRAPNEVEAK</sequence>
<feature type="signal peptide" evidence="1">
    <location>
        <begin position="1"/>
        <end position="18"/>
    </location>
</feature>
<protein>
    <recommendedName>
        <fullName evidence="4">Copper amine oxidase-like N-terminal domain-containing protein</fullName>
    </recommendedName>
</protein>
<dbReference type="GO" id="GO:0005975">
    <property type="term" value="P:carbohydrate metabolic process"/>
    <property type="evidence" value="ECO:0007669"/>
    <property type="project" value="InterPro"/>
</dbReference>
<dbReference type="InterPro" id="IPR011330">
    <property type="entry name" value="Glyco_hydro/deAcase_b/a-brl"/>
</dbReference>
<dbReference type="EMBL" id="DVGA01000072">
    <property type="protein sequence ID" value="HIQ79027.1"/>
    <property type="molecule type" value="Genomic_DNA"/>
</dbReference>
<keyword evidence="1" id="KW-0732">Signal</keyword>
<organism evidence="2 3">
    <name type="scientific">Candidatus Scatomorpha intestinavium</name>
    <dbReference type="NCBI Taxonomy" id="2840922"/>
    <lineage>
        <taxon>Bacteria</taxon>
        <taxon>Bacillati</taxon>
        <taxon>Bacillota</taxon>
        <taxon>Clostridia</taxon>
        <taxon>Eubacteriales</taxon>
        <taxon>Candidatus Scatomorpha</taxon>
    </lineage>
</organism>
<dbReference type="InterPro" id="IPR036582">
    <property type="entry name" value="Mao_N_sf"/>
</dbReference>
<accession>A0A9D1CSN5</accession>
<dbReference type="Gene3D" id="3.20.20.370">
    <property type="entry name" value="Glycoside hydrolase/deacetylase"/>
    <property type="match status" value="1"/>
</dbReference>
<evidence type="ECO:0000313" key="2">
    <source>
        <dbReference type="EMBL" id="HIQ79027.1"/>
    </source>
</evidence>
<dbReference type="SUPFAM" id="SSF88713">
    <property type="entry name" value="Glycoside hydrolase/deacetylase"/>
    <property type="match status" value="1"/>
</dbReference>